<reference evidence="1 2" key="1">
    <citation type="submission" date="2015-08" db="EMBL/GenBank/DDBJ databases">
        <title>Next Generation Sequencing and Analysis of the Genome of Puccinia sorghi L Schw, the Causal Agent of Maize Common Rust.</title>
        <authorList>
            <person name="Rochi L."/>
            <person name="Burguener G."/>
            <person name="Darino M."/>
            <person name="Turjanski A."/>
            <person name="Kreff E."/>
            <person name="Dieguez M.J."/>
            <person name="Sacco F."/>
        </authorList>
    </citation>
    <scope>NUCLEOTIDE SEQUENCE [LARGE SCALE GENOMIC DNA]</scope>
    <source>
        <strain evidence="1 2">RO10H11247</strain>
    </source>
</reference>
<organism evidence="1 2">
    <name type="scientific">Puccinia sorghi</name>
    <dbReference type="NCBI Taxonomy" id="27349"/>
    <lineage>
        <taxon>Eukaryota</taxon>
        <taxon>Fungi</taxon>
        <taxon>Dikarya</taxon>
        <taxon>Basidiomycota</taxon>
        <taxon>Pucciniomycotina</taxon>
        <taxon>Pucciniomycetes</taxon>
        <taxon>Pucciniales</taxon>
        <taxon>Pucciniaceae</taxon>
        <taxon>Puccinia</taxon>
    </lineage>
</organism>
<dbReference type="EMBL" id="LAVV01008455">
    <property type="protein sequence ID" value="KNZ52759.1"/>
    <property type="molecule type" value="Genomic_DNA"/>
</dbReference>
<dbReference type="VEuPathDB" id="FungiDB:VP01_3458g2"/>
<dbReference type="Proteomes" id="UP000037035">
    <property type="component" value="Unassembled WGS sequence"/>
</dbReference>
<evidence type="ECO:0000313" key="1">
    <source>
        <dbReference type="EMBL" id="KNZ52759.1"/>
    </source>
</evidence>
<protein>
    <submittedName>
        <fullName evidence="1">Uncharacterized protein</fullName>
    </submittedName>
</protein>
<sequence length="476" mass="53892">MGGGGCLNFVCMGWCQWFDDCCHIFKRCSAVSLAGTYKRVYLTVIQGSVSLNFRHLLVSLTFRQQLGEVRWWVMSQAELVGRIMHKCGLFQYKKHQKTSGVLILLIVLAVAHDTQNSWFKSCSFCFGWQEIRLNTQLVTVIYSVVENQADDHWPESDYITLITIKFQILLLVRCIGSYFRLEERRLGAHLKYFCNLCKGRANLDVLKNKNTSSHQILKQWFELEKTKESAGMVLPCPEEERPKWRSKGHTSVLVSDLELQELANIVDFFNNGGRSESKVLSTGLVANLLQDEMDLREKEESDKAKTNENGTLELTNNDSRNGLECSLMVHFVAIWIATCITSLPAPSIKNSVPWWTFLEVCDILNMELKERLNVFDKKCYSLSLGNLLSLIFWVFICLSIVACTDCGSCGSQHIFRAFFWLRRLTFAFASQNKQTSIDGGESVGGLGGQGLFWRALQGERQAGRVPGGPEVAQRGA</sequence>
<keyword evidence="2" id="KW-1185">Reference proteome</keyword>
<proteinExistence type="predicted"/>
<name>A0A0L6UW83_9BASI</name>
<evidence type="ECO:0000313" key="2">
    <source>
        <dbReference type="Proteomes" id="UP000037035"/>
    </source>
</evidence>
<comment type="caution">
    <text evidence="1">The sequence shown here is derived from an EMBL/GenBank/DDBJ whole genome shotgun (WGS) entry which is preliminary data.</text>
</comment>
<accession>A0A0L6UW83</accession>
<dbReference type="AlphaFoldDB" id="A0A0L6UW83"/>
<gene>
    <name evidence="1" type="ORF">VP01_3458g2</name>
</gene>